<organism evidence="1 2">
    <name type="scientific">Alternaria gaisen</name>
    <dbReference type="NCBI Taxonomy" id="167740"/>
    <lineage>
        <taxon>Eukaryota</taxon>
        <taxon>Fungi</taxon>
        <taxon>Dikarya</taxon>
        <taxon>Ascomycota</taxon>
        <taxon>Pezizomycotina</taxon>
        <taxon>Dothideomycetes</taxon>
        <taxon>Pleosporomycetidae</taxon>
        <taxon>Pleosporales</taxon>
        <taxon>Pleosporineae</taxon>
        <taxon>Pleosporaceae</taxon>
        <taxon>Alternaria</taxon>
        <taxon>Alternaria sect. Alternaria</taxon>
    </lineage>
</organism>
<keyword evidence="2" id="KW-1185">Reference proteome</keyword>
<reference evidence="1 2" key="1">
    <citation type="journal article" date="2019" name="bioRxiv">
        <title>Genomics, evolutionary history and diagnostics of the Alternaria alternata species group including apple and Asian pear pathotypes.</title>
        <authorList>
            <person name="Armitage A.D."/>
            <person name="Cockerton H.M."/>
            <person name="Sreenivasaprasad S."/>
            <person name="Woodhall J.W."/>
            <person name="Lane C.R."/>
            <person name="Harrison R.J."/>
            <person name="Clarkson J.P."/>
        </authorList>
    </citation>
    <scope>NUCLEOTIDE SEQUENCE [LARGE SCALE GENOMIC DNA]</scope>
    <source>
        <strain evidence="1 2">FERA 650</strain>
    </source>
</reference>
<evidence type="ECO:0000313" key="2">
    <source>
        <dbReference type="Proteomes" id="UP000293547"/>
    </source>
</evidence>
<name>A0ACB6FZ21_9PLEO</name>
<gene>
    <name evidence="1" type="ORF">AG0111_0g701</name>
</gene>
<proteinExistence type="predicted"/>
<evidence type="ECO:0000313" key="1">
    <source>
        <dbReference type="EMBL" id="KAB2109585.1"/>
    </source>
</evidence>
<comment type="caution">
    <text evidence="1">The sequence shown here is derived from an EMBL/GenBank/DDBJ whole genome shotgun (WGS) entry which is preliminary data.</text>
</comment>
<protein>
    <submittedName>
        <fullName evidence="1">Uncharacterized protein</fullName>
    </submittedName>
</protein>
<dbReference type="EMBL" id="PDWZ02000001">
    <property type="protein sequence ID" value="KAB2109585.1"/>
    <property type="molecule type" value="Genomic_DNA"/>
</dbReference>
<accession>A0ACB6FZ21</accession>
<dbReference type="Proteomes" id="UP000293547">
    <property type="component" value="Unassembled WGS sequence"/>
</dbReference>
<sequence>MASLAAIKPSAQENSKSKSKKCNTVKSTQLKVDGEYEAKTK</sequence>